<evidence type="ECO:0000256" key="1">
    <source>
        <dbReference type="ARBA" id="ARBA00023125"/>
    </source>
</evidence>
<gene>
    <name evidence="3" type="ORF">ACFSQS_01285</name>
</gene>
<name>A0ABW5JNJ1_9FLAO</name>
<dbReference type="Gene3D" id="1.10.150.130">
    <property type="match status" value="1"/>
</dbReference>
<dbReference type="EMBL" id="JBHULK010000001">
    <property type="protein sequence ID" value="MFD2533720.1"/>
    <property type="molecule type" value="Genomic_DNA"/>
</dbReference>
<feature type="domain" description="Phage integrase SAM-like" evidence="2">
    <location>
        <begin position="1"/>
        <end position="74"/>
    </location>
</feature>
<accession>A0ABW5JNJ1</accession>
<comment type="caution">
    <text evidence="3">The sequence shown here is derived from an EMBL/GenBank/DDBJ whole genome shotgun (WGS) entry which is preliminary data.</text>
</comment>
<dbReference type="SUPFAM" id="SSF56349">
    <property type="entry name" value="DNA breaking-rejoining enzymes"/>
    <property type="match status" value="1"/>
</dbReference>
<dbReference type="Proteomes" id="UP001597441">
    <property type="component" value="Unassembled WGS sequence"/>
</dbReference>
<keyword evidence="1" id="KW-0238">DNA-binding</keyword>
<organism evidence="3 4">
    <name type="scientific">Gelatiniphilus marinus</name>
    <dbReference type="NCBI Taxonomy" id="1759464"/>
    <lineage>
        <taxon>Bacteria</taxon>
        <taxon>Pseudomonadati</taxon>
        <taxon>Bacteroidota</taxon>
        <taxon>Flavobacteriia</taxon>
        <taxon>Flavobacteriales</taxon>
        <taxon>Flavobacteriaceae</taxon>
        <taxon>Gelatiniphilus</taxon>
    </lineage>
</organism>
<evidence type="ECO:0000259" key="2">
    <source>
        <dbReference type="Pfam" id="PF13102"/>
    </source>
</evidence>
<dbReference type="InterPro" id="IPR025269">
    <property type="entry name" value="SAM-like_dom"/>
</dbReference>
<proteinExistence type="predicted"/>
<dbReference type="Pfam" id="PF13102">
    <property type="entry name" value="Phage_int_SAM_5"/>
    <property type="match status" value="1"/>
</dbReference>
<reference evidence="4" key="1">
    <citation type="journal article" date="2019" name="Int. J. Syst. Evol. Microbiol.">
        <title>The Global Catalogue of Microorganisms (GCM) 10K type strain sequencing project: providing services to taxonomists for standard genome sequencing and annotation.</title>
        <authorList>
            <consortium name="The Broad Institute Genomics Platform"/>
            <consortium name="The Broad Institute Genome Sequencing Center for Infectious Disease"/>
            <person name="Wu L."/>
            <person name="Ma J."/>
        </authorList>
    </citation>
    <scope>NUCLEOTIDE SEQUENCE [LARGE SCALE GENOMIC DNA]</scope>
    <source>
        <strain evidence="4">KCTC 42903</strain>
    </source>
</reference>
<dbReference type="InterPro" id="IPR010998">
    <property type="entry name" value="Integrase_recombinase_N"/>
</dbReference>
<keyword evidence="4" id="KW-1185">Reference proteome</keyword>
<dbReference type="RefSeq" id="WP_388012869.1">
    <property type="nucleotide sequence ID" value="NZ_JBHUDT010000001.1"/>
</dbReference>
<dbReference type="InterPro" id="IPR011010">
    <property type="entry name" value="DNA_brk_join_enz"/>
</dbReference>
<protein>
    <submittedName>
        <fullName evidence="3">Phage integrase SAM-like domain-containing protein</fullName>
    </submittedName>
</protein>
<evidence type="ECO:0000313" key="3">
    <source>
        <dbReference type="EMBL" id="MFD2533720.1"/>
    </source>
</evidence>
<sequence length="90" mass="10855">MKHVTDYINLEYKTKDIPVKDVDHKFISGLEYYLKTERKCAHNTAIKYVTNFKKIVRIAFANDWISKDPFLNWKAKLKIAFFIFLKFNNY</sequence>
<evidence type="ECO:0000313" key="4">
    <source>
        <dbReference type="Proteomes" id="UP001597441"/>
    </source>
</evidence>